<dbReference type="EMBL" id="CBTK010000113">
    <property type="protein sequence ID" value="CDH44966.1"/>
    <property type="molecule type" value="Genomic_DNA"/>
</dbReference>
<dbReference type="RefSeq" id="WP_051497614.1">
    <property type="nucleotide sequence ID" value="NZ_CBTK010000113.1"/>
</dbReference>
<evidence type="ECO:0008006" key="3">
    <source>
        <dbReference type="Google" id="ProtNLM"/>
    </source>
</evidence>
<proteinExistence type="predicted"/>
<organism evidence="1 2">
    <name type="scientific">Candidatus Contendobacter odensis Run_B_J11</name>
    <dbReference type="NCBI Taxonomy" id="1400861"/>
    <lineage>
        <taxon>Bacteria</taxon>
        <taxon>Pseudomonadati</taxon>
        <taxon>Pseudomonadota</taxon>
        <taxon>Gammaproteobacteria</taxon>
        <taxon>Candidatus Competibacteraceae</taxon>
        <taxon>Candidatus Contendibacter</taxon>
    </lineage>
</organism>
<keyword evidence="2" id="KW-1185">Reference proteome</keyword>
<evidence type="ECO:0000313" key="1">
    <source>
        <dbReference type="EMBL" id="CDH44966.1"/>
    </source>
</evidence>
<accession>A0A7U7J438</accession>
<dbReference type="InterPro" id="IPR036249">
    <property type="entry name" value="Thioredoxin-like_sf"/>
</dbReference>
<name>A0A7U7J438_9GAMM</name>
<reference evidence="1 2" key="1">
    <citation type="journal article" date="2014" name="ISME J.">
        <title>Candidatus Competibacter-lineage genomes retrieved from metagenomes reveal functional metabolic diversity.</title>
        <authorList>
            <person name="McIlroy S.J."/>
            <person name="Albertsen M."/>
            <person name="Andresen E.K."/>
            <person name="Saunders A.M."/>
            <person name="Kristiansen R."/>
            <person name="Stokholm-Bjerregaard M."/>
            <person name="Nielsen K.L."/>
            <person name="Nielsen P.H."/>
        </authorList>
    </citation>
    <scope>NUCLEOTIDE SEQUENCE [LARGE SCALE GENOMIC DNA]</scope>
    <source>
        <strain evidence="1 2">Run_B_J11</strain>
    </source>
</reference>
<dbReference type="SUPFAM" id="SSF52833">
    <property type="entry name" value="Thioredoxin-like"/>
    <property type="match status" value="1"/>
</dbReference>
<dbReference type="AlphaFoldDB" id="A0A7U7J438"/>
<dbReference type="Proteomes" id="UP000019184">
    <property type="component" value="Unassembled WGS sequence"/>
</dbReference>
<comment type="caution">
    <text evidence="1">The sequence shown here is derived from an EMBL/GenBank/DDBJ whole genome shotgun (WGS) entry which is preliminary data.</text>
</comment>
<gene>
    <name evidence="1" type="ORF">BN874_200036</name>
</gene>
<sequence>MPVIWRQRLLLLFIIACFAVPLAAAWLLIGRWQPGSSVQHGELLNPARPLANFRLTTLDDQLLDRSVFAGYWTMIYAVSTTECAAPCRTALYDMRQVRLALGKDMGRVKTLFLLNGSPDAGLRQWLATEHPALTASMADVATQAELSGAFHSPGAIGAWIYLLDPLGNLLMRYPVTVEPRGMLKDLQRLLRLSKIG</sequence>
<dbReference type="Gene3D" id="3.40.30.10">
    <property type="entry name" value="Glutaredoxin"/>
    <property type="match status" value="1"/>
</dbReference>
<evidence type="ECO:0000313" key="2">
    <source>
        <dbReference type="Proteomes" id="UP000019184"/>
    </source>
</evidence>
<dbReference type="OrthoDB" id="9785445at2"/>
<protein>
    <recommendedName>
        <fullName evidence="3">Thioredoxin domain-containing protein</fullName>
    </recommendedName>
</protein>